<dbReference type="InterPro" id="IPR005586">
    <property type="entry name" value="ABC_trans_aux"/>
</dbReference>
<dbReference type="Pfam" id="PF03886">
    <property type="entry name" value="ABC_trans_aux"/>
    <property type="match status" value="1"/>
</dbReference>
<dbReference type="RefSeq" id="WP_094062454.1">
    <property type="nucleotide sequence ID" value="NZ_WTYC01000001.1"/>
</dbReference>
<reference evidence="2 3" key="1">
    <citation type="submission" date="2019-12" db="EMBL/GenBank/DDBJ databases">
        <title>Genomic-based taxomic classification of the family Erythrobacteraceae.</title>
        <authorList>
            <person name="Xu L."/>
        </authorList>
    </citation>
    <scope>NUCLEOTIDE SEQUENCE [LARGE SCALE GENOMIC DNA]</scope>
    <source>
        <strain evidence="2 3">DSM 17792</strain>
    </source>
</reference>
<proteinExistence type="predicted"/>
<keyword evidence="3" id="KW-1185">Reference proteome</keyword>
<organism evidence="2 3">
    <name type="scientific">Qipengyuania vulgaris</name>
    <dbReference type="NCBI Taxonomy" id="291985"/>
    <lineage>
        <taxon>Bacteria</taxon>
        <taxon>Pseudomonadati</taxon>
        <taxon>Pseudomonadota</taxon>
        <taxon>Alphaproteobacteria</taxon>
        <taxon>Sphingomonadales</taxon>
        <taxon>Erythrobacteraceae</taxon>
        <taxon>Qipengyuania</taxon>
    </lineage>
</organism>
<gene>
    <name evidence="2" type="ORF">GRI69_03230</name>
</gene>
<comment type="caution">
    <text evidence="2">The sequence shown here is derived from an EMBL/GenBank/DDBJ whole genome shotgun (WGS) entry which is preliminary data.</text>
</comment>
<dbReference type="Proteomes" id="UP000448199">
    <property type="component" value="Unassembled WGS sequence"/>
</dbReference>
<name>A0A844XPD2_9SPHN</name>
<accession>A0A844XPD2</accession>
<dbReference type="OrthoDB" id="9808689at2"/>
<evidence type="ECO:0000313" key="3">
    <source>
        <dbReference type="Proteomes" id="UP000448199"/>
    </source>
</evidence>
<dbReference type="EMBL" id="WTYC01000001">
    <property type="protein sequence ID" value="MXO47274.1"/>
    <property type="molecule type" value="Genomic_DNA"/>
</dbReference>
<dbReference type="PROSITE" id="PS51257">
    <property type="entry name" value="PROKAR_LIPOPROTEIN"/>
    <property type="match status" value="1"/>
</dbReference>
<evidence type="ECO:0000259" key="1">
    <source>
        <dbReference type="Pfam" id="PF03886"/>
    </source>
</evidence>
<dbReference type="Gene3D" id="3.40.50.10610">
    <property type="entry name" value="ABC-type transport auxiliary lipoprotein component"/>
    <property type="match status" value="1"/>
</dbReference>
<evidence type="ECO:0000313" key="2">
    <source>
        <dbReference type="EMBL" id="MXO47274.1"/>
    </source>
</evidence>
<sequence length="205" mass="21907">MIRLLSKNLPIIVVLVGLTGCGGGVLGIGDETSLYRVGNNADTAPAVAQGRLPLYIARPQMPSGADADRIPTVEMQEITYLAEARWASPAPEMISDLLKESIERNVNQAYVPIQSGLPDHHLLSTRFTSYAAYYENGSEKPPVIRVVAQAELARAANSGPLAVGKFSRQVPAVENTVSSVIDAFNTASVQIADEMAVWVGENMGE</sequence>
<dbReference type="AlphaFoldDB" id="A0A844XPD2"/>
<dbReference type="SUPFAM" id="SSF159594">
    <property type="entry name" value="XCC0632-like"/>
    <property type="match status" value="1"/>
</dbReference>
<protein>
    <recommendedName>
        <fullName evidence="1">ABC-type transport auxiliary lipoprotein component domain-containing protein</fullName>
    </recommendedName>
</protein>
<feature type="domain" description="ABC-type transport auxiliary lipoprotein component" evidence="1">
    <location>
        <begin position="42"/>
        <end position="196"/>
    </location>
</feature>